<organism evidence="3 4">
    <name type="scientific">Streptomyces zingiberis</name>
    <dbReference type="NCBI Taxonomy" id="2053010"/>
    <lineage>
        <taxon>Bacteria</taxon>
        <taxon>Bacillati</taxon>
        <taxon>Actinomycetota</taxon>
        <taxon>Actinomycetes</taxon>
        <taxon>Kitasatosporales</taxon>
        <taxon>Streptomycetaceae</taxon>
        <taxon>Streptomyces</taxon>
    </lineage>
</organism>
<reference evidence="3 4" key="1">
    <citation type="submission" date="2020-03" db="EMBL/GenBank/DDBJ databases">
        <title>WGS of actinomycetes isolated from Thailand.</title>
        <authorList>
            <person name="Thawai C."/>
        </authorList>
    </citation>
    <scope>NUCLEOTIDE SEQUENCE [LARGE SCALE GENOMIC DNA]</scope>
    <source>
        <strain evidence="3 4">PLAI 1-29</strain>
    </source>
</reference>
<dbReference type="PANTHER" id="PTHR28255">
    <property type="match status" value="1"/>
</dbReference>
<dbReference type="SUPFAM" id="SSF143744">
    <property type="entry name" value="GlcG-like"/>
    <property type="match status" value="1"/>
</dbReference>
<evidence type="ECO:0000256" key="1">
    <source>
        <dbReference type="HAMAP-Rule" id="MF_00761"/>
    </source>
</evidence>
<feature type="compositionally biased region" description="Pro residues" evidence="2">
    <location>
        <begin position="218"/>
        <end position="232"/>
    </location>
</feature>
<sequence length="334" mass="34418">MTDPAVGPPDLPAGHPFDDDPDTFLDDLPADHPADDPADDLAAPSPAGPDPTPATFSPAFDPAFDPAALIEVLRAQEERLVLRRFSHDDAWRLGCLLVEAARARRAPVAVDIRRNGQQLFHCALPGSTPDNDDWIDRKRRVVERFGESSYLVGTRFRARGTTFENASPLDGTLYAAHGGSFPIAVEGAGVIGTVTVSGLQQAEDHALVVKTLERFLSPDPPPTPPAAPPFRDAPPGVTEPAGPRVAATEPGAPAPPAPGVAAVPQGPPHGSPPVPPRVQPQVPPPGSAQGPAQGPARGPAQAAGSSGLPVVPPPGASPGGAWASRGPQRPPAMP</sequence>
<evidence type="ECO:0000256" key="2">
    <source>
        <dbReference type="SAM" id="MobiDB-lite"/>
    </source>
</evidence>
<dbReference type="EMBL" id="JAATEN010000010">
    <property type="protein sequence ID" value="NJQ01878.1"/>
    <property type="molecule type" value="Genomic_DNA"/>
</dbReference>
<dbReference type="Pfam" id="PF03928">
    <property type="entry name" value="HbpS-like"/>
    <property type="match status" value="1"/>
</dbReference>
<dbReference type="Gene3D" id="3.30.450.150">
    <property type="entry name" value="Haem-degrading domain"/>
    <property type="match status" value="1"/>
</dbReference>
<dbReference type="InterPro" id="IPR038084">
    <property type="entry name" value="PduO/GlcC-like_sf"/>
</dbReference>
<comment type="similarity">
    <text evidence="1">Belongs to the UPF0303 family.</text>
</comment>
<dbReference type="InterPro" id="IPR010371">
    <property type="entry name" value="YBR137W-like"/>
</dbReference>
<dbReference type="NCBIfam" id="NF002696">
    <property type="entry name" value="PRK02487.1-5"/>
    <property type="match status" value="1"/>
</dbReference>
<feature type="compositionally biased region" description="Low complexity" evidence="2">
    <location>
        <begin position="287"/>
        <end position="309"/>
    </location>
</feature>
<feature type="region of interest" description="Disordered" evidence="2">
    <location>
        <begin position="215"/>
        <end position="334"/>
    </location>
</feature>
<feature type="compositionally biased region" description="Pro residues" evidence="2">
    <location>
        <begin position="265"/>
        <end position="286"/>
    </location>
</feature>
<dbReference type="PANTHER" id="PTHR28255:SF1">
    <property type="entry name" value="UPF0303 PROTEIN YBR137W"/>
    <property type="match status" value="1"/>
</dbReference>
<comment type="caution">
    <text evidence="3">The sequence shown here is derived from an EMBL/GenBank/DDBJ whole genome shotgun (WGS) entry which is preliminary data.</text>
</comment>
<evidence type="ECO:0000313" key="3">
    <source>
        <dbReference type="EMBL" id="NJQ01878.1"/>
    </source>
</evidence>
<protein>
    <recommendedName>
        <fullName evidence="1">UPF0303 protein HCK00_15385</fullName>
    </recommendedName>
</protein>
<accession>A0ABX1BZW8</accession>
<dbReference type="HAMAP" id="MF_00761">
    <property type="entry name" value="UPF0303"/>
    <property type="match status" value="1"/>
</dbReference>
<name>A0ABX1BZW8_9ACTN</name>
<feature type="region of interest" description="Disordered" evidence="2">
    <location>
        <begin position="1"/>
        <end position="60"/>
    </location>
</feature>
<evidence type="ECO:0000313" key="4">
    <source>
        <dbReference type="Proteomes" id="UP000695264"/>
    </source>
</evidence>
<dbReference type="InterPro" id="IPR005624">
    <property type="entry name" value="PduO/GlcC-like"/>
</dbReference>
<keyword evidence="4" id="KW-1185">Reference proteome</keyword>
<feature type="compositionally biased region" description="Pro residues" evidence="2">
    <location>
        <begin position="1"/>
        <end position="11"/>
    </location>
</feature>
<dbReference type="Proteomes" id="UP000695264">
    <property type="component" value="Unassembled WGS sequence"/>
</dbReference>
<proteinExistence type="inferred from homology"/>
<gene>
    <name evidence="3" type="ORF">HCK00_15385</name>
</gene>